<evidence type="ECO:0000256" key="1">
    <source>
        <dbReference type="ARBA" id="ARBA00003041"/>
    </source>
</evidence>
<name>A0A1A8TIW1_9GAMM</name>
<evidence type="ECO:0000256" key="3">
    <source>
        <dbReference type="ARBA" id="ARBA00016507"/>
    </source>
</evidence>
<dbReference type="RefSeq" id="WP_067016911.1">
    <property type="nucleotide sequence ID" value="NZ_FLOB01000005.1"/>
</dbReference>
<dbReference type="AlphaFoldDB" id="A0A1A8TIW1"/>
<dbReference type="STRING" id="1792290.MSP8886_02528"/>
<protein>
    <recommendedName>
        <fullName evidence="3">Flagellar assembly protein FliH</fullName>
    </recommendedName>
</protein>
<dbReference type="PANTHER" id="PTHR34982">
    <property type="entry name" value="YOP PROTEINS TRANSLOCATION PROTEIN L"/>
    <property type="match status" value="1"/>
</dbReference>
<keyword evidence="9" id="KW-0966">Cell projection</keyword>
<keyword evidence="6" id="KW-0653">Protein transport</keyword>
<evidence type="ECO:0000256" key="4">
    <source>
        <dbReference type="ARBA" id="ARBA00022448"/>
    </source>
</evidence>
<keyword evidence="4" id="KW-0813">Transport</keyword>
<gene>
    <name evidence="9" type="ORF">MSP8886_02528</name>
</gene>
<sequence>MSDKKKDDSERKLTAYERWELPHLESNQEKKAFSPGILVQKEETVTMEEVDQDSLVYEPLTASQLEEIRSAAYEEGFIQGEAEGHAKGYEDGRAQGEINGFESGFEKGAEKGKEEGHSEAIDLAKTQLEALENVLANVVQEIVHPLEESRAGVEVLLYKTMVRMVENICLSQMKEEGHRVLKDQLARIFDEMGEFEGRIRLKLHPDTVDVLESLDVDDRLVLQVEPDASLIEGGFVLDCKSFHVDGRVEQRLESVCNELHNLSDSEQ</sequence>
<evidence type="ECO:0000313" key="10">
    <source>
        <dbReference type="Proteomes" id="UP000092544"/>
    </source>
</evidence>
<feature type="domain" description="Flagellar assembly protein FliH/Type III secretion system HrpE" evidence="8">
    <location>
        <begin position="133"/>
        <end position="254"/>
    </location>
</feature>
<keyword evidence="7" id="KW-1006">Bacterial flagellum protein export</keyword>
<reference evidence="9 10" key="1">
    <citation type="submission" date="2016-06" db="EMBL/GenBank/DDBJ databases">
        <authorList>
            <person name="Kjaerup R.B."/>
            <person name="Dalgaard T.S."/>
            <person name="Juul-Madsen H.R."/>
        </authorList>
    </citation>
    <scope>NUCLEOTIDE SEQUENCE [LARGE SCALE GENOMIC DNA]</scope>
    <source>
        <strain evidence="9 10">CECT 8886</strain>
    </source>
</reference>
<keyword evidence="9" id="KW-0969">Cilium</keyword>
<dbReference type="InterPro" id="IPR018035">
    <property type="entry name" value="Flagellar_FliH/T3SS_HrpE"/>
</dbReference>
<evidence type="ECO:0000313" key="9">
    <source>
        <dbReference type="EMBL" id="SBS32722.1"/>
    </source>
</evidence>
<dbReference type="GO" id="GO:0005829">
    <property type="term" value="C:cytosol"/>
    <property type="evidence" value="ECO:0007669"/>
    <property type="project" value="TreeGrafter"/>
</dbReference>
<organism evidence="9 10">
    <name type="scientific">Marinomonas spartinae</name>
    <dbReference type="NCBI Taxonomy" id="1792290"/>
    <lineage>
        <taxon>Bacteria</taxon>
        <taxon>Pseudomonadati</taxon>
        <taxon>Pseudomonadota</taxon>
        <taxon>Gammaproteobacteria</taxon>
        <taxon>Oceanospirillales</taxon>
        <taxon>Oceanospirillaceae</taxon>
        <taxon>Marinomonas</taxon>
    </lineage>
</organism>
<evidence type="ECO:0000259" key="8">
    <source>
        <dbReference type="Pfam" id="PF02108"/>
    </source>
</evidence>
<keyword evidence="9" id="KW-0282">Flagellum</keyword>
<evidence type="ECO:0000256" key="7">
    <source>
        <dbReference type="ARBA" id="ARBA00023225"/>
    </source>
</evidence>
<keyword evidence="5" id="KW-1005">Bacterial flagellum biogenesis</keyword>
<dbReference type="InterPro" id="IPR051472">
    <property type="entry name" value="T3SS_Stator/FliH"/>
</dbReference>
<accession>A0A1A8TIW1</accession>
<evidence type="ECO:0000256" key="2">
    <source>
        <dbReference type="ARBA" id="ARBA00006602"/>
    </source>
</evidence>
<proteinExistence type="inferred from homology"/>
<evidence type="ECO:0000256" key="5">
    <source>
        <dbReference type="ARBA" id="ARBA00022795"/>
    </source>
</evidence>
<dbReference type="Proteomes" id="UP000092544">
    <property type="component" value="Unassembled WGS sequence"/>
</dbReference>
<dbReference type="OrthoDB" id="6415116at2"/>
<comment type="similarity">
    <text evidence="2">Belongs to the FliH family.</text>
</comment>
<dbReference type="GO" id="GO:0015031">
    <property type="term" value="P:protein transport"/>
    <property type="evidence" value="ECO:0007669"/>
    <property type="project" value="UniProtKB-KW"/>
</dbReference>
<dbReference type="EMBL" id="FLOB01000005">
    <property type="protein sequence ID" value="SBS32722.1"/>
    <property type="molecule type" value="Genomic_DNA"/>
</dbReference>
<dbReference type="Pfam" id="PF02108">
    <property type="entry name" value="FliH"/>
    <property type="match status" value="1"/>
</dbReference>
<dbReference type="GO" id="GO:0044781">
    <property type="term" value="P:bacterial-type flagellum organization"/>
    <property type="evidence" value="ECO:0007669"/>
    <property type="project" value="UniProtKB-KW"/>
</dbReference>
<comment type="function">
    <text evidence="1">Needed for flagellar regrowth and assembly.</text>
</comment>
<dbReference type="PANTHER" id="PTHR34982:SF1">
    <property type="entry name" value="FLAGELLAR ASSEMBLY PROTEIN FLIH"/>
    <property type="match status" value="1"/>
</dbReference>
<evidence type="ECO:0000256" key="6">
    <source>
        <dbReference type="ARBA" id="ARBA00022927"/>
    </source>
</evidence>
<keyword evidence="10" id="KW-1185">Reference proteome</keyword>